<dbReference type="Proteomes" id="UP000031829">
    <property type="component" value="Chromosome"/>
</dbReference>
<keyword evidence="2 4" id="KW-0238">DNA-binding</keyword>
<reference evidence="4 5" key="1">
    <citation type="journal article" date="2015" name="Genome Announc.">
        <title>Complete genome sequences for 35 biothreat assay-relevant bacillus species.</title>
        <authorList>
            <person name="Johnson S.L."/>
            <person name="Daligault H.E."/>
            <person name="Davenport K.W."/>
            <person name="Jaissle J."/>
            <person name="Frey K.G."/>
            <person name="Ladner J.T."/>
            <person name="Broomall S.M."/>
            <person name="Bishop-Lilly K.A."/>
            <person name="Bruce D.C."/>
            <person name="Gibbons H.S."/>
            <person name="Coyne S.R."/>
            <person name="Lo C.C."/>
            <person name="Meincke L."/>
            <person name="Munk A.C."/>
            <person name="Koroleva G.I."/>
            <person name="Rosenzweig C.N."/>
            <person name="Palacios G.F."/>
            <person name="Redden C.L."/>
            <person name="Minogue T.D."/>
            <person name="Chain P.S."/>
        </authorList>
    </citation>
    <scope>NUCLEOTIDE SEQUENCE [LARGE SCALE GENOMIC DNA]</scope>
    <source>
        <strain evidence="5">ATCC 14581 / DSM 32 / JCM 2506 / NBRC 15308 / NCIMB 9376 / NCTC 10342 / NRRL B-14308 / VKM B-512</strain>
    </source>
</reference>
<proteinExistence type="predicted"/>
<evidence type="ECO:0000256" key="2">
    <source>
        <dbReference type="ARBA" id="ARBA00023125"/>
    </source>
</evidence>
<accession>A0A0B6AJF4</accession>
<dbReference type="KEGG" id="bmeg:BG04_3516"/>
<dbReference type="PRINTS" id="PR00598">
    <property type="entry name" value="HTHMARR"/>
</dbReference>
<dbReference type="PATRIC" id="fig|592022.4.peg.1127"/>
<dbReference type="PROSITE" id="PS50995">
    <property type="entry name" value="HTH_MARR_2"/>
    <property type="match status" value="1"/>
</dbReference>
<dbReference type="GeneID" id="93641575"/>
<dbReference type="PANTHER" id="PTHR42756:SF1">
    <property type="entry name" value="TRANSCRIPTIONAL REPRESSOR OF EMRAB OPERON"/>
    <property type="match status" value="1"/>
</dbReference>
<sequence>MKKREELVQEMETLFRFVFRQLRQEINEVYNSELSTNEFMVLRMLVDSGRQRSTDLSKYLQVSASHITAVTDLLLSKGYIARKRSENDRRIIDIELTKEGQDIFNAIQEKKRAYFLERFEHFTDKEIETVNKLFHKIKGDQK</sequence>
<dbReference type="InterPro" id="IPR036388">
    <property type="entry name" value="WH-like_DNA-bd_sf"/>
</dbReference>
<dbReference type="GO" id="GO:0003677">
    <property type="term" value="F:DNA binding"/>
    <property type="evidence" value="ECO:0007669"/>
    <property type="project" value="UniProtKB-KW"/>
</dbReference>
<dbReference type="RefSeq" id="WP_013082191.1">
    <property type="nucleotide sequence ID" value="NZ_BCVB01000003.1"/>
</dbReference>
<dbReference type="SMART" id="SM00347">
    <property type="entry name" value="HTH_MARR"/>
    <property type="match status" value="1"/>
</dbReference>
<evidence type="ECO:0000313" key="4">
    <source>
        <dbReference type="EMBL" id="AJI25000.1"/>
    </source>
</evidence>
<dbReference type="SUPFAM" id="SSF46785">
    <property type="entry name" value="Winged helix' DNA-binding domain"/>
    <property type="match status" value="1"/>
</dbReference>
<dbReference type="GO" id="GO:0003700">
    <property type="term" value="F:DNA-binding transcription factor activity"/>
    <property type="evidence" value="ECO:0007669"/>
    <property type="project" value="InterPro"/>
</dbReference>
<dbReference type="Pfam" id="PF01047">
    <property type="entry name" value="MarR"/>
    <property type="match status" value="1"/>
</dbReference>
<dbReference type="PANTHER" id="PTHR42756">
    <property type="entry name" value="TRANSCRIPTIONAL REGULATOR, MARR"/>
    <property type="match status" value="1"/>
</dbReference>
<keyword evidence="3" id="KW-0804">Transcription</keyword>
<protein>
    <submittedName>
        <fullName evidence="4">Winged helix DNA-binding domain protein</fullName>
    </submittedName>
</protein>
<evidence type="ECO:0000313" key="5">
    <source>
        <dbReference type="Proteomes" id="UP000031829"/>
    </source>
</evidence>
<organism evidence="4 5">
    <name type="scientific">Priestia megaterium (strain ATCC 14581 / DSM 32 / CCUG 1817 / JCM 2506 / NBRC 15308 / NCIMB 9376 / NCTC 10342 / NRRL B-14308 / VKM B-512 / Ford 19)</name>
    <name type="common">Bacillus megaterium</name>
    <dbReference type="NCBI Taxonomy" id="1348623"/>
    <lineage>
        <taxon>Bacteria</taxon>
        <taxon>Bacillati</taxon>
        <taxon>Bacillota</taxon>
        <taxon>Bacilli</taxon>
        <taxon>Bacillales</taxon>
        <taxon>Bacillaceae</taxon>
        <taxon>Priestia</taxon>
    </lineage>
</organism>
<dbReference type="EMBL" id="CP009920">
    <property type="protein sequence ID" value="AJI25000.1"/>
    <property type="molecule type" value="Genomic_DNA"/>
</dbReference>
<dbReference type="InterPro" id="IPR000835">
    <property type="entry name" value="HTH_MarR-typ"/>
</dbReference>
<dbReference type="HOGENOM" id="CLU_083287_27_4_9"/>
<name>A0A0B6AJF4_PRIM2</name>
<dbReference type="InterPro" id="IPR036390">
    <property type="entry name" value="WH_DNA-bd_sf"/>
</dbReference>
<dbReference type="AlphaFoldDB" id="A0A0B6AJF4"/>
<keyword evidence="1" id="KW-0805">Transcription regulation</keyword>
<evidence type="ECO:0000256" key="3">
    <source>
        <dbReference type="ARBA" id="ARBA00023163"/>
    </source>
</evidence>
<evidence type="ECO:0000256" key="1">
    <source>
        <dbReference type="ARBA" id="ARBA00023015"/>
    </source>
</evidence>
<dbReference type="Gene3D" id="1.10.10.10">
    <property type="entry name" value="Winged helix-like DNA-binding domain superfamily/Winged helix DNA-binding domain"/>
    <property type="match status" value="1"/>
</dbReference>
<gene>
    <name evidence="4" type="ORF">BG04_3516</name>
</gene>